<evidence type="ECO:0000313" key="2">
    <source>
        <dbReference type="Proteomes" id="UP001195965"/>
    </source>
</evidence>
<proteinExistence type="predicted"/>
<accession>A0ACD5HDF1</accession>
<protein>
    <submittedName>
        <fullName evidence="1">PilZ domain-containing protein</fullName>
    </submittedName>
</protein>
<keyword evidence="2" id="KW-1185">Reference proteome</keyword>
<dbReference type="Proteomes" id="UP001195965">
    <property type="component" value="Chromosome"/>
</dbReference>
<name>A0ACD5HDF1_9PROT</name>
<gene>
    <name evidence="1" type="ORF">HHS34_010260</name>
</gene>
<reference evidence="1 2" key="1">
    <citation type="journal article" date="2021" name="ISME J.">
        <title>Genomic evolution of the class Acidithiobacillia: deep-branching Proteobacteria living in extreme acidic conditions.</title>
        <authorList>
            <person name="Moya-Beltran A."/>
            <person name="Beard S."/>
            <person name="Rojas-Villalobos C."/>
            <person name="Issotta F."/>
            <person name="Gallardo Y."/>
            <person name="Ulloa R."/>
            <person name="Giaveno A."/>
            <person name="Degli Esposti M."/>
            <person name="Johnson D.B."/>
            <person name="Quatrini R."/>
        </authorList>
    </citation>
    <scope>NUCLEOTIDE SEQUENCE [LARGE SCALE GENOMIC DNA]</scope>
    <source>
        <strain evidence="1 2">GG1-14</strain>
    </source>
</reference>
<organism evidence="1 2">
    <name type="scientific">Acidithiobacillus montserratensis</name>
    <dbReference type="NCBI Taxonomy" id="2729135"/>
    <lineage>
        <taxon>Bacteria</taxon>
        <taxon>Pseudomonadati</taxon>
        <taxon>Pseudomonadota</taxon>
        <taxon>Acidithiobacillia</taxon>
        <taxon>Acidithiobacillales</taxon>
        <taxon>Acidithiobacillaceae</taxon>
        <taxon>Acidithiobacillus</taxon>
    </lineage>
</organism>
<sequence>MIKKPLYEHAQELFLSWTQVDAEDIPELLIDLRLQKKRLTLFREQSALTHQILLSKMTASSILVAADEPRMLTGQIREKVLCVYYGQDQSLGFLSTIRMMDAAGMHIDYPQQLWMRNTRKSERFGLKVNITAFWSNPQNNRPIYGQVMDISYGGFLGGMHMAAYDDGSLDLRLHEQGDIILLKSDHERWRGQAELRRSALITQDPENSDSVSVPGKGFALLGFAFIFTDAEHAQSLAHFLEGSIEAIQ</sequence>
<evidence type="ECO:0000313" key="1">
    <source>
        <dbReference type="EMBL" id="XRI72824.1"/>
    </source>
</evidence>
<dbReference type="EMBL" id="CP127526">
    <property type="protein sequence ID" value="XRI72824.1"/>
    <property type="molecule type" value="Genomic_DNA"/>
</dbReference>